<accession>A0A328WQD6</accession>
<dbReference type="SUPFAM" id="SSF53474">
    <property type="entry name" value="alpha/beta-Hydrolases"/>
    <property type="match status" value="1"/>
</dbReference>
<name>A0A328WQD6_9FLAO</name>
<gene>
    <name evidence="2" type="ORF">B0I10_109150</name>
</gene>
<dbReference type="InterPro" id="IPR050471">
    <property type="entry name" value="AB_hydrolase"/>
</dbReference>
<keyword evidence="3" id="KW-1185">Reference proteome</keyword>
<comment type="caution">
    <text evidence="2">The sequence shown here is derived from an EMBL/GenBank/DDBJ whole genome shotgun (WGS) entry which is preliminary data.</text>
</comment>
<reference evidence="2 3" key="1">
    <citation type="submission" date="2018-06" db="EMBL/GenBank/DDBJ databases">
        <title>Genomic Encyclopedia of Type Strains, Phase III (KMG-III): the genomes of soil and plant-associated and newly described type strains.</title>
        <authorList>
            <person name="Whitman W."/>
        </authorList>
    </citation>
    <scope>NUCLEOTIDE SEQUENCE [LARGE SCALE GENOMIC DNA]</scope>
    <source>
        <strain evidence="2 3">CGMCC 1.12504</strain>
    </source>
</reference>
<proteinExistence type="predicted"/>
<organism evidence="2 3">
    <name type="scientific">Flavobacterium lacus</name>
    <dbReference type="NCBI Taxonomy" id="1353778"/>
    <lineage>
        <taxon>Bacteria</taxon>
        <taxon>Pseudomonadati</taxon>
        <taxon>Bacteroidota</taxon>
        <taxon>Flavobacteriia</taxon>
        <taxon>Flavobacteriales</taxon>
        <taxon>Flavobacteriaceae</taxon>
        <taxon>Flavobacterium</taxon>
    </lineage>
</organism>
<dbReference type="Proteomes" id="UP000249518">
    <property type="component" value="Unassembled WGS sequence"/>
</dbReference>
<evidence type="ECO:0000313" key="2">
    <source>
        <dbReference type="EMBL" id="RAR47475.1"/>
    </source>
</evidence>
<dbReference type="EMBL" id="QLSV01000009">
    <property type="protein sequence ID" value="RAR47475.1"/>
    <property type="molecule type" value="Genomic_DNA"/>
</dbReference>
<dbReference type="PANTHER" id="PTHR43433">
    <property type="entry name" value="HYDROLASE, ALPHA/BETA FOLD FAMILY PROTEIN"/>
    <property type="match status" value="1"/>
</dbReference>
<sequence>MNSKFIKNKIKSYLSLKFIEMSKKTKSDNQSLQIPKPILITAKFLQAISPRLATQFAAKLFTTPIKHKIPKREFQMDKQSIQHDVLIPSINKTIKTYQYGNKPKKILLVHGWSGRGTQLVKIADELIENGFSIISFDAPAHGKSKGYSSIMTEFIASIIELEKQFGPFEFAIGHSLGGMSIINAIKQNLNVKKAVIIGSGDLIQDIISDFIQNLGLKPQIGERMREHFEKKFSEPMNNYSTSVVSKNIETPVLIIHDNDDHDVNVKCAHNIHNHLKNSKLMITNHLGHRKILGNEKVINEISNFIRS</sequence>
<dbReference type="InterPro" id="IPR029058">
    <property type="entry name" value="AB_hydrolase_fold"/>
</dbReference>
<dbReference type="Gene3D" id="3.40.50.1820">
    <property type="entry name" value="alpha/beta hydrolase"/>
    <property type="match status" value="1"/>
</dbReference>
<dbReference type="Pfam" id="PF00561">
    <property type="entry name" value="Abhydrolase_1"/>
    <property type="match status" value="1"/>
</dbReference>
<evidence type="ECO:0000313" key="3">
    <source>
        <dbReference type="Proteomes" id="UP000249518"/>
    </source>
</evidence>
<feature type="domain" description="AB hydrolase-1" evidence="1">
    <location>
        <begin position="106"/>
        <end position="229"/>
    </location>
</feature>
<dbReference type="AlphaFoldDB" id="A0A328WQD6"/>
<protein>
    <submittedName>
        <fullName evidence="2">Pimeloyl-ACP methyl ester carboxylesterase</fullName>
    </submittedName>
</protein>
<dbReference type="PANTHER" id="PTHR43433:SF5">
    <property type="entry name" value="AB HYDROLASE-1 DOMAIN-CONTAINING PROTEIN"/>
    <property type="match status" value="1"/>
</dbReference>
<evidence type="ECO:0000259" key="1">
    <source>
        <dbReference type="Pfam" id="PF00561"/>
    </source>
</evidence>
<dbReference type="InterPro" id="IPR000073">
    <property type="entry name" value="AB_hydrolase_1"/>
</dbReference>